<proteinExistence type="predicted"/>
<accession>A0ABX8KKD2</accession>
<dbReference type="RefSeq" id="WP_088208322.1">
    <property type="nucleotide sequence ID" value="NZ_CP077290.1"/>
</dbReference>
<name>A0ABX8KKD2_9ENTR</name>
<dbReference type="Proteomes" id="UP000683583">
    <property type="component" value="Chromosome"/>
</dbReference>
<organism evidence="1 2">
    <name type="scientific">Enterobacter cancerogenus</name>
    <dbReference type="NCBI Taxonomy" id="69218"/>
    <lineage>
        <taxon>Bacteria</taxon>
        <taxon>Pseudomonadati</taxon>
        <taxon>Pseudomonadota</taxon>
        <taxon>Gammaproteobacteria</taxon>
        <taxon>Enterobacterales</taxon>
        <taxon>Enterobacteriaceae</taxon>
        <taxon>Enterobacter</taxon>
        <taxon>Enterobacter cloacae complex</taxon>
    </lineage>
</organism>
<gene>
    <name evidence="1" type="ORF">I6L58_00130</name>
</gene>
<evidence type="ECO:0000313" key="1">
    <source>
        <dbReference type="EMBL" id="QXA49495.1"/>
    </source>
</evidence>
<reference evidence="1 2" key="1">
    <citation type="submission" date="2021-06" db="EMBL/GenBank/DDBJ databases">
        <title>FDA dAtabase for Regulatory Grade micrObial Sequences (FDA-ARGOS): Supporting development and validation of Infectious Disease Dx tests.</title>
        <authorList>
            <person name="Sproer C."/>
            <person name="Gronow S."/>
            <person name="Severitt S."/>
            <person name="Schroder I."/>
            <person name="Tallon L."/>
            <person name="Sadzewicz L."/>
            <person name="Zhao X."/>
            <person name="Boylan J."/>
            <person name="Ott S."/>
            <person name="Bowen H."/>
            <person name="Vavikolanu K."/>
            <person name="Mehta A."/>
            <person name="Aluvathingal J."/>
            <person name="Nadendla S."/>
            <person name="Lowell S."/>
            <person name="Myers T."/>
            <person name="Yan Y."/>
        </authorList>
    </citation>
    <scope>NUCLEOTIDE SEQUENCE [LARGE SCALE GENOMIC DNA]</scope>
    <source>
        <strain evidence="1 2">FDAARGOS 1428</strain>
    </source>
</reference>
<protein>
    <submittedName>
        <fullName evidence="1">Uncharacterized protein</fullName>
    </submittedName>
</protein>
<sequence length="197" mass="22975">MNQKKRQKYLSLMLECQKRLESLYDLSSGRVDGVYFQVVIEMEALQLRKLLELIAFSSLITHEKAYEQVTKKIDGVWKAKNILKELEKINPDFYPVPIIGIKESGWVKLRGGFLTKKQFVALYDECSMYIHVRNPYRVRKKPLTFHEKVPMYLSKIENLLLKHIVSLAGSEGLLLVDVPHFKNSKESLRIRHLVKTA</sequence>
<evidence type="ECO:0000313" key="2">
    <source>
        <dbReference type="Proteomes" id="UP000683583"/>
    </source>
</evidence>
<keyword evidence="2" id="KW-1185">Reference proteome</keyword>
<dbReference type="EMBL" id="CP077290">
    <property type="protein sequence ID" value="QXA49495.1"/>
    <property type="molecule type" value="Genomic_DNA"/>
</dbReference>